<evidence type="ECO:0000259" key="4">
    <source>
        <dbReference type="Pfam" id="PF02374"/>
    </source>
</evidence>
<dbReference type="Proteomes" id="UP001224812">
    <property type="component" value="Unassembled WGS sequence"/>
</dbReference>
<dbReference type="Pfam" id="PF02374">
    <property type="entry name" value="ArsA_ATPase"/>
    <property type="match status" value="1"/>
</dbReference>
<dbReference type="InterPro" id="IPR016300">
    <property type="entry name" value="ATPase_ArsA/GET3"/>
</dbReference>
<dbReference type="GO" id="GO:0005524">
    <property type="term" value="F:ATP binding"/>
    <property type="evidence" value="ECO:0007669"/>
    <property type="project" value="InterPro"/>
</dbReference>
<evidence type="ECO:0000256" key="1">
    <source>
        <dbReference type="ARBA" id="ARBA00011040"/>
    </source>
</evidence>
<dbReference type="EC" id="7.3.2.7" evidence="3"/>
<gene>
    <name evidence="5" type="ORF">QJT92_00005</name>
    <name evidence="6" type="ORF">SAMN05444853_1031</name>
</gene>
<dbReference type="Proteomes" id="UP000198883">
    <property type="component" value="Unassembled WGS sequence"/>
</dbReference>
<name>A0A1H7UU62_9PAST</name>
<organism evidence="6 7">
    <name type="scientific">Phocoenobacter skyensis</name>
    <dbReference type="NCBI Taxonomy" id="97481"/>
    <lineage>
        <taxon>Bacteria</taxon>
        <taxon>Pseudomonadati</taxon>
        <taxon>Pseudomonadota</taxon>
        <taxon>Gammaproteobacteria</taxon>
        <taxon>Pasteurellales</taxon>
        <taxon>Pasteurellaceae</taxon>
        <taxon>Phocoenobacter</taxon>
    </lineage>
</organism>
<dbReference type="GeneID" id="83545084"/>
<feature type="domain" description="ArsA/GET3 Anion-transporting ATPase-like" evidence="4">
    <location>
        <begin position="11"/>
        <end position="321"/>
    </location>
</feature>
<dbReference type="NCBIfam" id="TIGR00345">
    <property type="entry name" value="GET3_arsA_TRC40"/>
    <property type="match status" value="1"/>
</dbReference>
<reference evidence="5 8" key="3">
    <citation type="journal article" date="2023" name="Front. Microbiol.">
        <title>Phylogeography and host specificity of Pasteurellaceae pathogenic to sea-farmed fish in the north-east Atlantic.</title>
        <authorList>
            <person name="Gulla S."/>
            <person name="Colquhoun D.J."/>
            <person name="Olsen A.B."/>
            <person name="Spilsberg B."/>
            <person name="Lagesen K."/>
            <person name="Aakesson C.P."/>
            <person name="Strom S."/>
            <person name="Manji F."/>
            <person name="Birkbeck T.H."/>
            <person name="Nilsen H.K."/>
        </authorList>
    </citation>
    <scope>NUCLEOTIDE SEQUENCE [LARGE SCALE GENOMIC DNA]</scope>
    <source>
        <strain evidence="5 8">VIO11850</strain>
    </source>
</reference>
<dbReference type="STRING" id="97481.SAMN05444853_1031"/>
<comment type="similarity">
    <text evidence="1">Belongs to the arsA ATPase family.</text>
</comment>
<dbReference type="RefSeq" id="WP_090920110.1">
    <property type="nucleotide sequence ID" value="NZ_CP016180.1"/>
</dbReference>
<dbReference type="EMBL" id="JASAVS010000001">
    <property type="protein sequence ID" value="MDP8084315.1"/>
    <property type="molecule type" value="Genomic_DNA"/>
</dbReference>
<keyword evidence="8" id="KW-1185">Reference proteome</keyword>
<dbReference type="PANTHER" id="PTHR10803">
    <property type="entry name" value="ARSENICAL PUMP-DRIVING ATPASE ARSENITE-TRANSLOCATING ATPASE"/>
    <property type="match status" value="1"/>
</dbReference>
<dbReference type="SUPFAM" id="SSF52540">
    <property type="entry name" value="P-loop containing nucleoside triphosphate hydrolases"/>
    <property type="match status" value="1"/>
</dbReference>
<proteinExistence type="inferred from homology"/>
<dbReference type="EMBL" id="FOBN01000003">
    <property type="protein sequence ID" value="SEM00225.1"/>
    <property type="molecule type" value="Genomic_DNA"/>
</dbReference>
<dbReference type="OrthoDB" id="9780677at2"/>
<evidence type="ECO:0000256" key="3">
    <source>
        <dbReference type="ARBA" id="ARBA00066752"/>
    </source>
</evidence>
<comment type="catalytic activity">
    <reaction evidence="2">
        <text>arsenite(in) + ATP + H2O = arsenite(out) + ADP + phosphate + H(+)</text>
        <dbReference type="Rhea" id="RHEA:11348"/>
        <dbReference type="ChEBI" id="CHEBI:15377"/>
        <dbReference type="ChEBI" id="CHEBI:15378"/>
        <dbReference type="ChEBI" id="CHEBI:29242"/>
        <dbReference type="ChEBI" id="CHEBI:30616"/>
        <dbReference type="ChEBI" id="CHEBI:43474"/>
        <dbReference type="ChEBI" id="CHEBI:456216"/>
        <dbReference type="EC" id="7.3.2.7"/>
    </reaction>
</comment>
<sequence>MKLVNSLLDKKVIFVGGKGGVGKTTSSAALAVHFASIGRKTLIISTDPAHSLGDALAIELSHKATKINNNLDAIELNSHTIIHKHFEQVENTLRAYTNPDMMPKLREFLKLSHHAPGAEEAAMLEAICQHLVDAQADYQHIIFDTAPTGHTLRLLSLPEMMQAWTDGLLAQQKHQTKLREASQNLDKQRSFNPFVKENNRWSEAVSVLEKRRQLFSQARDILHNQDKTAIVLVLIAETLPIAETKRALKQLHASHLPCKGLIVNQILSEQQPNEFWQKRSQRQREIMTQLDDLMEQYQELQALFVPLKQNDIQGVTALSEFWDGAF</sequence>
<evidence type="ECO:0000313" key="8">
    <source>
        <dbReference type="Proteomes" id="UP001224812"/>
    </source>
</evidence>
<evidence type="ECO:0000256" key="2">
    <source>
        <dbReference type="ARBA" id="ARBA00052296"/>
    </source>
</evidence>
<reference evidence="7" key="2">
    <citation type="submission" date="2016-10" db="EMBL/GenBank/DDBJ databases">
        <authorList>
            <person name="Varghese N."/>
            <person name="Submissions S."/>
        </authorList>
    </citation>
    <scope>NUCLEOTIDE SEQUENCE [LARGE SCALE GENOMIC DNA]</scope>
    <source>
        <strain evidence="7">DSM 24204</strain>
    </source>
</reference>
<accession>A0A1H7UU62</accession>
<dbReference type="PANTHER" id="PTHR10803:SF3">
    <property type="entry name" value="ATPASE GET3"/>
    <property type="match status" value="1"/>
</dbReference>
<evidence type="ECO:0000313" key="7">
    <source>
        <dbReference type="Proteomes" id="UP000198883"/>
    </source>
</evidence>
<evidence type="ECO:0000313" key="6">
    <source>
        <dbReference type="EMBL" id="SEM00225.1"/>
    </source>
</evidence>
<dbReference type="AlphaFoldDB" id="A0A1H7UU62"/>
<dbReference type="Gene3D" id="3.40.50.300">
    <property type="entry name" value="P-loop containing nucleotide triphosphate hydrolases"/>
    <property type="match status" value="1"/>
</dbReference>
<protein>
    <recommendedName>
        <fullName evidence="3">arsenite-transporting ATPase</fullName>
        <ecNumber evidence="3">7.3.2.7</ecNumber>
    </recommendedName>
</protein>
<dbReference type="InterPro" id="IPR027417">
    <property type="entry name" value="P-loop_NTPase"/>
</dbReference>
<dbReference type="GO" id="GO:0015446">
    <property type="term" value="F:ATPase-coupled arsenite transmembrane transporter activity"/>
    <property type="evidence" value="ECO:0007669"/>
    <property type="project" value="UniProtKB-EC"/>
</dbReference>
<evidence type="ECO:0000313" key="5">
    <source>
        <dbReference type="EMBL" id="MDP8084315.1"/>
    </source>
</evidence>
<dbReference type="GO" id="GO:0016887">
    <property type="term" value="F:ATP hydrolysis activity"/>
    <property type="evidence" value="ECO:0007669"/>
    <property type="project" value="InterPro"/>
</dbReference>
<reference evidence="6" key="1">
    <citation type="submission" date="2016-10" db="EMBL/GenBank/DDBJ databases">
        <authorList>
            <person name="de Groot N.N."/>
        </authorList>
    </citation>
    <scope>NUCLEOTIDE SEQUENCE [LARGE SCALE GENOMIC DNA]</scope>
    <source>
        <strain evidence="6">DSM 24204</strain>
    </source>
</reference>
<dbReference type="CDD" id="cd02035">
    <property type="entry name" value="ArsA"/>
    <property type="match status" value="1"/>
</dbReference>
<dbReference type="InterPro" id="IPR025723">
    <property type="entry name" value="ArsA/GET3_ATPase-like"/>
</dbReference>